<comment type="caution">
    <text evidence="7">The sequence shown here is derived from an EMBL/GenBank/DDBJ whole genome shotgun (WGS) entry which is preliminary data.</text>
</comment>
<name>A0A7J3ZKW5_9CREN</name>
<protein>
    <submittedName>
        <fullName evidence="7">3-isopropylmalate dehydratase small subunit</fullName>
        <ecNumber evidence="7">4.2.1.33</ecNumber>
    </submittedName>
</protein>
<dbReference type="InterPro" id="IPR050075">
    <property type="entry name" value="LeuD"/>
</dbReference>
<evidence type="ECO:0000259" key="6">
    <source>
        <dbReference type="Pfam" id="PF00694"/>
    </source>
</evidence>
<dbReference type="Pfam" id="PF00694">
    <property type="entry name" value="Aconitase_C"/>
    <property type="match status" value="1"/>
</dbReference>
<dbReference type="InterPro" id="IPR033940">
    <property type="entry name" value="IPMI_Swivel"/>
</dbReference>
<reference evidence="7" key="1">
    <citation type="journal article" date="2020" name="mSystems">
        <title>Genome- and Community-Level Interaction Insights into Carbon Utilization and Element Cycling Functions of Hydrothermarchaeota in Hydrothermal Sediment.</title>
        <authorList>
            <person name="Zhou Z."/>
            <person name="Liu Y."/>
            <person name="Xu W."/>
            <person name="Pan J."/>
            <person name="Luo Z.H."/>
            <person name="Li M."/>
        </authorList>
    </citation>
    <scope>NUCLEOTIDE SEQUENCE [LARGE SCALE GENOMIC DNA]</scope>
    <source>
        <strain evidence="7">SpSt-1116</strain>
    </source>
</reference>
<dbReference type="CDD" id="cd01577">
    <property type="entry name" value="IPMI_Swivel"/>
    <property type="match status" value="1"/>
</dbReference>
<keyword evidence="2" id="KW-0432">Leucine biosynthesis</keyword>
<evidence type="ECO:0000256" key="4">
    <source>
        <dbReference type="ARBA" id="ARBA00023239"/>
    </source>
</evidence>
<proteinExistence type="inferred from homology"/>
<evidence type="ECO:0000256" key="1">
    <source>
        <dbReference type="ARBA" id="ARBA00009869"/>
    </source>
</evidence>
<dbReference type="GO" id="GO:0003861">
    <property type="term" value="F:3-isopropylmalate dehydratase activity"/>
    <property type="evidence" value="ECO:0007669"/>
    <property type="project" value="UniProtKB-EC"/>
</dbReference>
<dbReference type="GO" id="GO:0009098">
    <property type="term" value="P:L-leucine biosynthetic process"/>
    <property type="evidence" value="ECO:0007669"/>
    <property type="project" value="UniProtKB-KW"/>
</dbReference>
<dbReference type="PANTHER" id="PTHR43345:SF2">
    <property type="entry name" value="3-ISOPROPYLMALATE DEHYDRATASE SMALL SUBUNIT 1"/>
    <property type="match status" value="1"/>
</dbReference>
<dbReference type="SUPFAM" id="SSF52016">
    <property type="entry name" value="LeuD/IlvD-like"/>
    <property type="match status" value="1"/>
</dbReference>
<dbReference type="PANTHER" id="PTHR43345">
    <property type="entry name" value="3-ISOPROPYLMALATE DEHYDRATASE SMALL SUBUNIT 2-RELATED-RELATED"/>
    <property type="match status" value="1"/>
</dbReference>
<dbReference type="Gene3D" id="3.20.19.10">
    <property type="entry name" value="Aconitase, domain 4"/>
    <property type="match status" value="1"/>
</dbReference>
<evidence type="ECO:0000256" key="3">
    <source>
        <dbReference type="ARBA" id="ARBA00022605"/>
    </source>
</evidence>
<dbReference type="NCBIfam" id="TIGR02087">
    <property type="entry name" value="LEUD_arch"/>
    <property type="match status" value="1"/>
</dbReference>
<evidence type="ECO:0000256" key="2">
    <source>
        <dbReference type="ARBA" id="ARBA00022430"/>
    </source>
</evidence>
<feature type="domain" description="Aconitase A/isopropylmalate dehydratase small subunit swivel" evidence="6">
    <location>
        <begin position="49"/>
        <end position="103"/>
    </location>
</feature>
<keyword evidence="5" id="KW-0100">Branched-chain amino acid biosynthesis</keyword>
<dbReference type="InterPro" id="IPR011827">
    <property type="entry name" value="LeuD_type2/HacB/DmdB"/>
</dbReference>
<dbReference type="EMBL" id="DRZC01000052">
    <property type="protein sequence ID" value="HHQ80532.1"/>
    <property type="molecule type" value="Genomic_DNA"/>
</dbReference>
<accession>A0A7J3ZKW5</accession>
<comment type="similarity">
    <text evidence="1">Belongs to the LeuD family. LeuD type 2 subfamily.</text>
</comment>
<dbReference type="InterPro" id="IPR015928">
    <property type="entry name" value="Aconitase/3IPM_dehydase_swvl"/>
</dbReference>
<keyword evidence="4 7" id="KW-0456">Lyase</keyword>
<gene>
    <name evidence="7" type="primary">leuD</name>
    <name evidence="7" type="ORF">ENM78_03650</name>
</gene>
<evidence type="ECO:0000313" key="7">
    <source>
        <dbReference type="EMBL" id="HHQ80532.1"/>
    </source>
</evidence>
<sequence>MRVRGHALTLGNNIDTDTIIPARYLHKLDLDWLAQHVFDDDPSIKERMLRVQKPIVIVAGSGFGYGSSREHAVLALKASGVAAIIAKSFHRIFFRNAVNNGLPVIEASLENVSDGALVEIDLERGTIAVNGTVKARVKPMPSRILQILLHGGLKAELKMVVEELSKAKKKEL</sequence>
<dbReference type="AlphaFoldDB" id="A0A7J3ZKW5"/>
<dbReference type="InterPro" id="IPR000573">
    <property type="entry name" value="AconitaseA/IPMdHydase_ssu_swvl"/>
</dbReference>
<organism evidence="7">
    <name type="scientific">Fervidicoccus fontis</name>
    <dbReference type="NCBI Taxonomy" id="683846"/>
    <lineage>
        <taxon>Archaea</taxon>
        <taxon>Thermoproteota</taxon>
        <taxon>Thermoprotei</taxon>
        <taxon>Fervidicoccales</taxon>
        <taxon>Fervidicoccaceae</taxon>
        <taxon>Fervidicoccus</taxon>
    </lineage>
</organism>
<evidence type="ECO:0000256" key="5">
    <source>
        <dbReference type="ARBA" id="ARBA00023304"/>
    </source>
</evidence>
<dbReference type="EC" id="4.2.1.33" evidence="7"/>
<keyword evidence="3" id="KW-0028">Amino-acid biosynthesis</keyword>